<dbReference type="eggNOG" id="COG2966">
    <property type="taxonomic scope" value="Bacteria"/>
</dbReference>
<keyword evidence="3 7" id="KW-0812">Transmembrane</keyword>
<sequence>MHPDATSYLHAFLDIGEALLCSGAEIFRVEDTINRMGYACGAAQMNVFVITSSIVITMELPDSNARTQTRRIRSAGGNDFAKLEKLNDLSRRFCANPMTVDELRNEIDIINRKKPSVIGQLAGSILAAFSFAIFYGGNITDGIVAAIAAVIIWAAQIWLRPVCMNGVTFQFVVSFITGCFICAMKLLFPSLHMDKIMIGDIMLLIPGLMSTHAIRDILIGDTISGVMRFIEAMLLAAVLALGFIGAICLFRYI</sequence>
<feature type="transmembrane region" description="Helical" evidence="7">
    <location>
        <begin position="171"/>
        <end position="190"/>
    </location>
</feature>
<dbReference type="GO" id="GO:0005886">
    <property type="term" value="C:plasma membrane"/>
    <property type="evidence" value="ECO:0007669"/>
    <property type="project" value="UniProtKB-SubCell"/>
</dbReference>
<evidence type="ECO:0000256" key="1">
    <source>
        <dbReference type="ARBA" id="ARBA00004651"/>
    </source>
</evidence>
<reference evidence="9 10" key="1">
    <citation type="submission" date="2008-11" db="EMBL/GenBank/DDBJ databases">
        <title>Draft genome sequence of Bacteroides pectinophilus (ATCC 43243).</title>
        <authorList>
            <person name="Sudarsanam P."/>
            <person name="Ley R."/>
            <person name="Guruge J."/>
            <person name="Turnbaugh P.J."/>
            <person name="Mahowald M."/>
            <person name="Liep D."/>
            <person name="Gordon J."/>
        </authorList>
    </citation>
    <scope>NUCLEOTIDE SEQUENCE [LARGE SCALE GENOMIC DNA]</scope>
    <source>
        <strain evidence="9 10">ATCC 43243</strain>
    </source>
</reference>
<dbReference type="PANTHER" id="PTHR34390:SF2">
    <property type="entry name" value="SUCCINATE TRANSPORTER SUBUNIT YJJP-RELATED"/>
    <property type="match status" value="1"/>
</dbReference>
<proteinExistence type="inferred from homology"/>
<evidence type="ECO:0000256" key="6">
    <source>
        <dbReference type="ARBA" id="ARBA00034125"/>
    </source>
</evidence>
<comment type="similarity">
    <text evidence="6">Belongs to the ThrE exporter (TC 2.A.79) family.</text>
</comment>
<dbReference type="Proteomes" id="UP000003136">
    <property type="component" value="Unassembled WGS sequence"/>
</dbReference>
<keyword evidence="10" id="KW-1185">Reference proteome</keyword>
<feature type="transmembrane region" description="Helical" evidence="7">
    <location>
        <begin position="142"/>
        <end position="159"/>
    </location>
</feature>
<reference evidence="9 10" key="2">
    <citation type="submission" date="2008-11" db="EMBL/GenBank/DDBJ databases">
        <authorList>
            <person name="Fulton L."/>
            <person name="Clifton S."/>
            <person name="Fulton B."/>
            <person name="Xu J."/>
            <person name="Minx P."/>
            <person name="Pepin K.H."/>
            <person name="Johnson M."/>
            <person name="Bhonagiri V."/>
            <person name="Nash W.E."/>
            <person name="Mardis E.R."/>
            <person name="Wilson R.K."/>
        </authorList>
    </citation>
    <scope>NUCLEOTIDE SEQUENCE [LARGE SCALE GENOMIC DNA]</scope>
    <source>
        <strain evidence="9 10">ATCC 43243</strain>
    </source>
</reference>
<feature type="domain" description="Threonine/serine exporter-like N-terminal" evidence="8">
    <location>
        <begin position="13"/>
        <end position="247"/>
    </location>
</feature>
<evidence type="ECO:0000256" key="2">
    <source>
        <dbReference type="ARBA" id="ARBA00022475"/>
    </source>
</evidence>
<dbReference type="GO" id="GO:0015744">
    <property type="term" value="P:succinate transport"/>
    <property type="evidence" value="ECO:0007669"/>
    <property type="project" value="TreeGrafter"/>
</dbReference>
<accession>B7AVY5</accession>
<comment type="subcellular location">
    <subcellularLocation>
        <location evidence="1">Cell membrane</location>
        <topology evidence="1">Multi-pass membrane protein</topology>
    </subcellularLocation>
</comment>
<dbReference type="HOGENOM" id="CLU_070277_0_0_9"/>
<name>B7AVY5_9FIRM</name>
<organism evidence="9 10">
    <name type="scientific">[Bacteroides] pectinophilus ATCC 43243</name>
    <dbReference type="NCBI Taxonomy" id="483218"/>
    <lineage>
        <taxon>Bacteria</taxon>
        <taxon>Bacillati</taxon>
        <taxon>Bacillota</taxon>
        <taxon>Clostridia</taxon>
        <taxon>Eubacteriales</taxon>
    </lineage>
</organism>
<evidence type="ECO:0000256" key="3">
    <source>
        <dbReference type="ARBA" id="ARBA00022692"/>
    </source>
</evidence>
<evidence type="ECO:0000259" key="8">
    <source>
        <dbReference type="Pfam" id="PF06738"/>
    </source>
</evidence>
<dbReference type="GO" id="GO:0022857">
    <property type="term" value="F:transmembrane transporter activity"/>
    <property type="evidence" value="ECO:0007669"/>
    <property type="project" value="InterPro"/>
</dbReference>
<dbReference type="AlphaFoldDB" id="B7AVY5"/>
<dbReference type="EMBL" id="ABVQ01000037">
    <property type="protein sequence ID" value="EEC56376.1"/>
    <property type="molecule type" value="Genomic_DNA"/>
</dbReference>
<comment type="caution">
    <text evidence="9">The sequence shown here is derived from an EMBL/GenBank/DDBJ whole genome shotgun (WGS) entry which is preliminary data.</text>
</comment>
<evidence type="ECO:0000256" key="7">
    <source>
        <dbReference type="SAM" id="Phobius"/>
    </source>
</evidence>
<protein>
    <recommendedName>
        <fullName evidence="8">Threonine/serine exporter-like N-terminal domain-containing protein</fullName>
    </recommendedName>
</protein>
<keyword evidence="5 7" id="KW-0472">Membrane</keyword>
<evidence type="ECO:0000313" key="10">
    <source>
        <dbReference type="Proteomes" id="UP000003136"/>
    </source>
</evidence>
<feature type="transmembrane region" description="Helical" evidence="7">
    <location>
        <begin position="117"/>
        <end position="136"/>
    </location>
</feature>
<dbReference type="Pfam" id="PF06738">
    <property type="entry name" value="ThrE"/>
    <property type="match status" value="1"/>
</dbReference>
<keyword evidence="2" id="KW-1003">Cell membrane</keyword>
<evidence type="ECO:0000256" key="5">
    <source>
        <dbReference type="ARBA" id="ARBA00023136"/>
    </source>
</evidence>
<evidence type="ECO:0000256" key="4">
    <source>
        <dbReference type="ARBA" id="ARBA00022989"/>
    </source>
</evidence>
<gene>
    <name evidence="9" type="ORF">BACPEC_02885</name>
</gene>
<keyword evidence="4 7" id="KW-1133">Transmembrane helix</keyword>
<dbReference type="PANTHER" id="PTHR34390">
    <property type="entry name" value="UPF0442 PROTEIN YJJB-RELATED"/>
    <property type="match status" value="1"/>
</dbReference>
<dbReference type="InterPro" id="IPR010619">
    <property type="entry name" value="ThrE-like_N"/>
</dbReference>
<feature type="transmembrane region" description="Helical" evidence="7">
    <location>
        <begin position="226"/>
        <end position="252"/>
    </location>
</feature>
<evidence type="ECO:0000313" key="9">
    <source>
        <dbReference type="EMBL" id="EEC56376.1"/>
    </source>
</evidence>
<dbReference type="InterPro" id="IPR050539">
    <property type="entry name" value="ThrE_Dicarb/AminoAcid_Exp"/>
</dbReference>
<dbReference type="STRING" id="483218.BACPEC_02885"/>